<dbReference type="SUPFAM" id="SSF56300">
    <property type="entry name" value="Metallo-dependent phosphatases"/>
    <property type="match status" value="1"/>
</dbReference>
<dbReference type="GeneID" id="57963067"/>
<organism evidence="3 4">
    <name type="scientific">[Clostridium] clostridioforme 90A8</name>
    <dbReference type="NCBI Taxonomy" id="999408"/>
    <lineage>
        <taxon>Bacteria</taxon>
        <taxon>Bacillati</taxon>
        <taxon>Bacillota</taxon>
        <taxon>Clostridia</taxon>
        <taxon>Lachnospirales</taxon>
        <taxon>Lachnospiraceae</taxon>
        <taxon>Enterocloster</taxon>
    </lineage>
</organism>
<dbReference type="Proteomes" id="UP000013085">
    <property type="component" value="Unassembled WGS sequence"/>
</dbReference>
<dbReference type="HOGENOM" id="CLU_026621_0_0_9"/>
<dbReference type="PATRIC" id="fig|999408.3.peg.2616"/>
<evidence type="ECO:0000256" key="1">
    <source>
        <dbReference type="ARBA" id="ARBA00022801"/>
    </source>
</evidence>
<protein>
    <submittedName>
        <fullName evidence="3">Metallophosphoesterase</fullName>
    </submittedName>
</protein>
<dbReference type="RefSeq" id="WP_002585476.1">
    <property type="nucleotide sequence ID" value="NZ_KB851020.1"/>
</dbReference>
<proteinExistence type="predicted"/>
<name>A0A0E2HB01_9FIRM</name>
<dbReference type="AlphaFoldDB" id="A0A0E2HB01"/>
<sequence length="356" mass="40466">MKFIHTGDIHWGMCPDANKPWGKERAQAIKDTFRIIIEKAKEMDVDCLFISGDLFHRQPLMKDLKEVNYLFSTIPAVKVILIAGNHDRIRENSALLSFTWSPNVTFIMDEALTSVYFEDINTEVHGFSYHTAEIKAPLLEDIQVPLNSRIQILMAHGGDTAHLPINFNSLELSPFSYIALGHIHKPHVLADGKIAYCGSPEPLDLTETGSHGFYAGEIHPVTRKLINLQFIPAASLQYIPLAVNVSRDTTNGELCDRISNEIENRGSQHIYRFRIRGMRDPDIEFDLEQLTVRYRIAEIIDDSEPQYDFSALFAEHSSDMIGFYIQALQKEDMSPVEKKALYYGVNALLHTTDERS</sequence>
<gene>
    <name evidence="3" type="ORF">HMPREF1090_02426</name>
</gene>
<dbReference type="GO" id="GO:0016787">
    <property type="term" value="F:hydrolase activity"/>
    <property type="evidence" value="ECO:0007669"/>
    <property type="project" value="UniProtKB-KW"/>
</dbReference>
<dbReference type="InterPro" id="IPR029052">
    <property type="entry name" value="Metallo-depent_PP-like"/>
</dbReference>
<evidence type="ECO:0000313" key="4">
    <source>
        <dbReference type="Proteomes" id="UP000013085"/>
    </source>
</evidence>
<keyword evidence="1" id="KW-0378">Hydrolase</keyword>
<dbReference type="EMBL" id="AGYR01000027">
    <property type="protein sequence ID" value="ENZ14011.1"/>
    <property type="molecule type" value="Genomic_DNA"/>
</dbReference>
<dbReference type="PANTHER" id="PTHR30337">
    <property type="entry name" value="COMPONENT OF ATP-DEPENDENT DSDNA EXONUCLEASE"/>
    <property type="match status" value="1"/>
</dbReference>
<dbReference type="Gene3D" id="3.60.21.10">
    <property type="match status" value="1"/>
</dbReference>
<accession>A0A0E2HB01</accession>
<dbReference type="InterPro" id="IPR050535">
    <property type="entry name" value="DNA_Repair-Maintenance_Comp"/>
</dbReference>
<evidence type="ECO:0000259" key="2">
    <source>
        <dbReference type="Pfam" id="PF00149"/>
    </source>
</evidence>
<dbReference type="CDD" id="cd00840">
    <property type="entry name" value="MPP_Mre11_N"/>
    <property type="match status" value="1"/>
</dbReference>
<evidence type="ECO:0000313" key="3">
    <source>
        <dbReference type="EMBL" id="ENZ14011.1"/>
    </source>
</evidence>
<feature type="domain" description="Calcineurin-like phosphoesterase" evidence="2">
    <location>
        <begin position="1"/>
        <end position="186"/>
    </location>
</feature>
<comment type="caution">
    <text evidence="3">The sequence shown here is derived from an EMBL/GenBank/DDBJ whole genome shotgun (WGS) entry which is preliminary data.</text>
</comment>
<dbReference type="Pfam" id="PF00149">
    <property type="entry name" value="Metallophos"/>
    <property type="match status" value="1"/>
</dbReference>
<reference evidence="3 4" key="1">
    <citation type="submission" date="2013-01" db="EMBL/GenBank/DDBJ databases">
        <title>The Genome Sequence of Clostridium clostridioforme 90A8.</title>
        <authorList>
            <consortium name="The Broad Institute Genome Sequencing Platform"/>
            <person name="Earl A."/>
            <person name="Ward D."/>
            <person name="Feldgarden M."/>
            <person name="Gevers D."/>
            <person name="Courvalin P."/>
            <person name="Lambert T."/>
            <person name="Walker B."/>
            <person name="Young S.K."/>
            <person name="Zeng Q."/>
            <person name="Gargeya S."/>
            <person name="Fitzgerald M."/>
            <person name="Haas B."/>
            <person name="Abouelleil A."/>
            <person name="Alvarado L."/>
            <person name="Arachchi H.M."/>
            <person name="Berlin A.M."/>
            <person name="Chapman S.B."/>
            <person name="Dewar J."/>
            <person name="Goldberg J."/>
            <person name="Griggs A."/>
            <person name="Gujja S."/>
            <person name="Hansen M."/>
            <person name="Howarth C."/>
            <person name="Imamovic A."/>
            <person name="Larimer J."/>
            <person name="McCowan C."/>
            <person name="Murphy C."/>
            <person name="Neiman D."/>
            <person name="Pearson M."/>
            <person name="Priest M."/>
            <person name="Roberts A."/>
            <person name="Saif S."/>
            <person name="Shea T."/>
            <person name="Sisk P."/>
            <person name="Sykes S."/>
            <person name="Wortman J."/>
            <person name="Nusbaum C."/>
            <person name="Birren B."/>
        </authorList>
    </citation>
    <scope>NUCLEOTIDE SEQUENCE [LARGE SCALE GENOMIC DNA]</scope>
    <source>
        <strain evidence="3 4">90A8</strain>
    </source>
</reference>
<dbReference type="InterPro" id="IPR041796">
    <property type="entry name" value="Mre11_N"/>
</dbReference>
<dbReference type="InterPro" id="IPR004843">
    <property type="entry name" value="Calcineurin-like_PHP"/>
</dbReference>